<reference evidence="18 19" key="1">
    <citation type="submission" date="2019-04" db="EMBL/GenBank/DDBJ databases">
        <title>Draft genome of the big-headed turtle Platysternon megacephalum.</title>
        <authorList>
            <person name="Gong S."/>
        </authorList>
    </citation>
    <scope>NUCLEOTIDE SEQUENCE [LARGE SCALE GENOMIC DNA]</scope>
    <source>
        <strain evidence="18">DO16091913</strain>
        <tissue evidence="18">Muscle</tissue>
    </source>
</reference>
<dbReference type="Pfam" id="PF13855">
    <property type="entry name" value="LRR_8"/>
    <property type="match status" value="2"/>
</dbReference>
<dbReference type="Gene3D" id="3.80.10.10">
    <property type="entry name" value="Ribonuclease Inhibitor"/>
    <property type="match status" value="1"/>
</dbReference>
<keyword evidence="10 16" id="KW-0472">Membrane</keyword>
<keyword evidence="8 16" id="KW-1133">Transmembrane helix</keyword>
<dbReference type="GO" id="GO:0005886">
    <property type="term" value="C:plasma membrane"/>
    <property type="evidence" value="ECO:0007669"/>
    <property type="project" value="UniProtKB-SubCell"/>
</dbReference>
<evidence type="ECO:0000313" key="19">
    <source>
        <dbReference type="Proteomes" id="UP000297703"/>
    </source>
</evidence>
<dbReference type="PROSITE" id="PS51450">
    <property type="entry name" value="LRR"/>
    <property type="match status" value="2"/>
</dbReference>
<dbReference type="InterPro" id="IPR050333">
    <property type="entry name" value="SLRP"/>
</dbReference>
<dbReference type="EMBL" id="QXTE01000475">
    <property type="protein sequence ID" value="TFJ97618.1"/>
    <property type="molecule type" value="Genomic_DNA"/>
</dbReference>
<feature type="transmembrane region" description="Helical" evidence="16">
    <location>
        <begin position="130"/>
        <end position="149"/>
    </location>
</feature>
<dbReference type="Proteomes" id="UP000297703">
    <property type="component" value="Unassembled WGS sequence"/>
</dbReference>
<dbReference type="InterPro" id="IPR032675">
    <property type="entry name" value="LRR_dom_sf"/>
</dbReference>
<evidence type="ECO:0000256" key="3">
    <source>
        <dbReference type="ARBA" id="ARBA00022448"/>
    </source>
</evidence>
<keyword evidence="3" id="KW-0813">Transport</keyword>
<evidence type="ECO:0000256" key="1">
    <source>
        <dbReference type="ARBA" id="ARBA00004651"/>
    </source>
</evidence>
<dbReference type="PANTHER" id="PTHR45712:SF22">
    <property type="entry name" value="INSULIN-LIKE GROWTH FACTOR-BINDING PROTEIN COMPLEX ACID LABILE SUBUNIT"/>
    <property type="match status" value="1"/>
</dbReference>
<evidence type="ECO:0000256" key="10">
    <source>
        <dbReference type="ARBA" id="ARBA00023136"/>
    </source>
</evidence>
<comment type="caution">
    <text evidence="18">The sequence shown here is derived from an EMBL/GenBank/DDBJ whole genome shotgun (WGS) entry which is preliminary data.</text>
</comment>
<dbReference type="InterPro" id="IPR021040">
    <property type="entry name" value="LRRC8_Pannexin-like"/>
</dbReference>
<evidence type="ECO:0000256" key="9">
    <source>
        <dbReference type="ARBA" id="ARBA00023065"/>
    </source>
</evidence>
<evidence type="ECO:0000256" key="7">
    <source>
        <dbReference type="ARBA" id="ARBA00022737"/>
    </source>
</evidence>
<evidence type="ECO:0000256" key="6">
    <source>
        <dbReference type="ARBA" id="ARBA00022692"/>
    </source>
</evidence>
<evidence type="ECO:0000256" key="12">
    <source>
        <dbReference type="ARBA" id="ARBA00023303"/>
    </source>
</evidence>
<evidence type="ECO:0000256" key="5">
    <source>
        <dbReference type="ARBA" id="ARBA00022614"/>
    </source>
</evidence>
<dbReference type="InterPro" id="IPR001611">
    <property type="entry name" value="Leu-rich_rpt"/>
</dbReference>
<evidence type="ECO:0000256" key="13">
    <source>
        <dbReference type="ARBA" id="ARBA00024145"/>
    </source>
</evidence>
<evidence type="ECO:0000313" key="18">
    <source>
        <dbReference type="EMBL" id="TFJ97618.1"/>
    </source>
</evidence>
<comment type="catalytic activity">
    <reaction evidence="15">
        <text>chloride(in) = chloride(out)</text>
        <dbReference type="Rhea" id="RHEA:29823"/>
        <dbReference type="ChEBI" id="CHEBI:17996"/>
    </reaction>
</comment>
<evidence type="ECO:0000256" key="8">
    <source>
        <dbReference type="ARBA" id="ARBA00022989"/>
    </source>
</evidence>
<keyword evidence="9" id="KW-0406">Ion transport</keyword>
<dbReference type="GO" id="GO:0007229">
    <property type="term" value="P:integrin-mediated signaling pathway"/>
    <property type="evidence" value="ECO:0007669"/>
    <property type="project" value="UniProtKB-KW"/>
</dbReference>
<evidence type="ECO:0000256" key="16">
    <source>
        <dbReference type="SAM" id="Phobius"/>
    </source>
</evidence>
<gene>
    <name evidence="18" type="ORF">DR999_PMT20542</name>
</gene>
<dbReference type="AlphaFoldDB" id="A0A4D9DL27"/>
<keyword evidence="19" id="KW-1185">Reference proteome</keyword>
<keyword evidence="6 16" id="KW-0812">Transmembrane</keyword>
<evidence type="ECO:0000256" key="15">
    <source>
        <dbReference type="ARBA" id="ARBA00024167"/>
    </source>
</evidence>
<dbReference type="GO" id="GO:0034220">
    <property type="term" value="P:monoatomic ion transmembrane transport"/>
    <property type="evidence" value="ECO:0007669"/>
    <property type="project" value="UniProtKB-KW"/>
</dbReference>
<dbReference type="SMART" id="SM00369">
    <property type="entry name" value="LRR_TYP"/>
    <property type="match status" value="6"/>
</dbReference>
<protein>
    <submittedName>
        <fullName evidence="18">Integrin alpha-X</fullName>
    </submittedName>
</protein>
<comment type="catalytic activity">
    <reaction evidence="13">
        <text>iodide(out) = iodide(in)</text>
        <dbReference type="Rhea" id="RHEA:66324"/>
        <dbReference type="ChEBI" id="CHEBI:16382"/>
    </reaction>
</comment>
<dbReference type="PANTHER" id="PTHR45712">
    <property type="entry name" value="AGAP008170-PA"/>
    <property type="match status" value="1"/>
</dbReference>
<keyword evidence="5" id="KW-0433">Leucine-rich repeat</keyword>
<keyword evidence="4" id="KW-1003">Cell membrane</keyword>
<name>A0A4D9DL27_9SAUR</name>
<keyword evidence="12" id="KW-0407">Ion channel</keyword>
<feature type="domain" description="LRRC8 pannexin-like TM region" evidence="17">
    <location>
        <begin position="1"/>
        <end position="327"/>
    </location>
</feature>
<evidence type="ECO:0000259" key="17">
    <source>
        <dbReference type="Pfam" id="PF12534"/>
    </source>
</evidence>
<evidence type="ECO:0000256" key="14">
    <source>
        <dbReference type="ARBA" id="ARBA00024158"/>
    </source>
</evidence>
<keyword evidence="7" id="KW-0677">Repeat</keyword>
<keyword evidence="18" id="KW-0401">Integrin</keyword>
<dbReference type="Pfam" id="PF12534">
    <property type="entry name" value="Pannexin_like"/>
    <property type="match status" value="1"/>
</dbReference>
<comment type="similarity">
    <text evidence="2">Belongs to the LRRC8 family.</text>
</comment>
<dbReference type="STRING" id="55544.A0A4D9DL27"/>
<feature type="transmembrane region" description="Helical" evidence="16">
    <location>
        <begin position="309"/>
        <end position="331"/>
    </location>
</feature>
<evidence type="ECO:0000256" key="11">
    <source>
        <dbReference type="ARBA" id="ARBA00023157"/>
    </source>
</evidence>
<dbReference type="InterPro" id="IPR003591">
    <property type="entry name" value="Leu-rich_rpt_typical-subtyp"/>
</dbReference>
<comment type="subcellular location">
    <subcellularLocation>
        <location evidence="1">Cell membrane</location>
        <topology evidence="1">Multi-pass membrane protein</topology>
    </subcellularLocation>
</comment>
<evidence type="ECO:0000256" key="2">
    <source>
        <dbReference type="ARBA" id="ARBA00010471"/>
    </source>
</evidence>
<keyword evidence="11" id="KW-1015">Disulfide bond</keyword>
<accession>A0A4D9DL27</accession>
<reference evidence="18 19" key="2">
    <citation type="submission" date="2019-04" db="EMBL/GenBank/DDBJ databases">
        <title>The genome sequence of big-headed turtle.</title>
        <authorList>
            <person name="Gong S."/>
        </authorList>
    </citation>
    <scope>NUCLEOTIDE SEQUENCE [LARGE SCALE GENOMIC DNA]</scope>
    <source>
        <strain evidence="18">DO16091913</strain>
        <tissue evidence="18">Muscle</tissue>
    </source>
</reference>
<comment type="catalytic activity">
    <reaction evidence="14">
        <text>taurine(out) = taurine(in)</text>
        <dbReference type="Rhea" id="RHEA:66328"/>
        <dbReference type="ChEBI" id="CHEBI:507393"/>
    </reaction>
</comment>
<proteinExistence type="inferred from homology"/>
<sequence>MFSLMEVASLSDGRAPFSTLKPWWDVFTDYLVLAMLAISIIAGTLLISTDQVVCLPVGRTSMAASGSLAPRPALGPLDGPEHDATPVSTRRELPAANSGHPTNLDYQQYLYIGQVCYHQALPWHSKYSPYLALLHALLLMVCNNFWFIYPKTSSRIELFLSILRKCFQSPWTTKALSETACQPLEGKLGRMKPCSAQISQAGAGSQAEQASSFSSATILDRKDGEQAKALFEKIRTFRAHTEAASLLYWVYVGQTVFKVAKLLAVLGYTSSSAGTIAFRHVCRPGLGDLAGHATFSCTHSLAYILQKLLLSYLALVLLSGLVGVYTLYWLLRRPLREYSFGRASEESSFRAIPNVHNDLAFLLHMADQYDPLCSKRIAIFLSTVSESQLLQIRQEHRGDYEELWRQVGRDAWGRLELRLCALPALPQAVYQMADLEVLRLEFMAEVKLSAKVAQMGALSELQLCHCPAMMEPMALAFLQEQLRGLHVQFTDVTEIPSWLYSLKNLRRLHLSSHLCSNVLALESLRELRSLEILLLQTKLTKLPCSMSTHLRQLCIQNDRTKLEALGALKKMSSLQQLELLCCQLERIPPTVWRLTGLRRLDMCSNGIRSLEKGAGFQHLAQLTCLKLRHNRIATLPASIGAAGSLEELVLSHNELESLPHALFALKRLRHLDLSHNFLHLLPAEIGQLGMLQKLSITGNRIRALPSQLFACLELTSLQLADNALTTVPAEIGRLVLLSRLELTGNPLESLPLELGCCPLLKETGLSVDNALFETLPSHVKQMFATPISALSP</sequence>
<dbReference type="OrthoDB" id="1394818at2759"/>
<evidence type="ECO:0000256" key="4">
    <source>
        <dbReference type="ARBA" id="ARBA00022475"/>
    </source>
</evidence>
<dbReference type="SUPFAM" id="SSF52058">
    <property type="entry name" value="L domain-like"/>
    <property type="match status" value="1"/>
</dbReference>
<organism evidence="18 19">
    <name type="scientific">Platysternon megacephalum</name>
    <name type="common">big-headed turtle</name>
    <dbReference type="NCBI Taxonomy" id="55544"/>
    <lineage>
        <taxon>Eukaryota</taxon>
        <taxon>Metazoa</taxon>
        <taxon>Chordata</taxon>
        <taxon>Craniata</taxon>
        <taxon>Vertebrata</taxon>
        <taxon>Euteleostomi</taxon>
        <taxon>Archelosauria</taxon>
        <taxon>Testudinata</taxon>
        <taxon>Testudines</taxon>
        <taxon>Cryptodira</taxon>
        <taxon>Durocryptodira</taxon>
        <taxon>Testudinoidea</taxon>
        <taxon>Platysternidae</taxon>
        <taxon>Platysternon</taxon>
    </lineage>
</organism>
<feature type="transmembrane region" description="Helical" evidence="16">
    <location>
        <begin position="30"/>
        <end position="49"/>
    </location>
</feature>